<proteinExistence type="predicted"/>
<evidence type="ECO:0000313" key="2">
    <source>
        <dbReference type="EMBL" id="BAP25536.1"/>
    </source>
</evidence>
<evidence type="ECO:0000256" key="1">
    <source>
        <dbReference type="SAM" id="Phobius"/>
    </source>
</evidence>
<dbReference type="Proteomes" id="UP000482543">
    <property type="component" value="Unassembled WGS sequence"/>
</dbReference>
<reference evidence="2" key="1">
    <citation type="submission" date="2013-09" db="EMBL/GenBank/DDBJ databases">
        <title>Analysis of type B2 neurotoxin-encoding plasmid in Clostridium botulinum.</title>
        <authorList>
            <person name="Hosomi K."/>
            <person name="Sakaguchi Y."/>
            <person name="Gotoh K."/>
            <person name="Nakamura K."/>
            <person name="Kohda T."/>
            <person name="Mukamoto M."/>
            <person name="Iida T."/>
            <person name="Kozaki S."/>
        </authorList>
    </citation>
    <scope>NUCLEOTIDE SEQUENCE</scope>
    <source>
        <strain evidence="2">111</strain>
        <plasmid evidence="2">pCB111</plasmid>
    </source>
</reference>
<keyword evidence="2" id="KW-0614">Plasmid</keyword>
<geneLocation type="plasmid" evidence="2">
    <name>pCB111</name>
</geneLocation>
<keyword evidence="1" id="KW-0812">Transmembrane</keyword>
<dbReference type="EMBL" id="SWRJ01000013">
    <property type="protein sequence ID" value="NFI23452.1"/>
    <property type="molecule type" value="Genomic_DNA"/>
</dbReference>
<organism evidence="2">
    <name type="scientific">Clostridium botulinum</name>
    <dbReference type="NCBI Taxonomy" id="1491"/>
    <lineage>
        <taxon>Bacteria</taxon>
        <taxon>Bacillati</taxon>
        <taxon>Bacillota</taxon>
        <taxon>Clostridia</taxon>
        <taxon>Eubacteriales</taxon>
        <taxon>Clostridiaceae</taxon>
        <taxon>Clostridium</taxon>
    </lineage>
</organism>
<keyword evidence="1" id="KW-1133">Transmembrane helix</keyword>
<dbReference type="RefSeq" id="WP_032072292.1">
    <property type="nucleotide sequence ID" value="NC_025146.1"/>
</dbReference>
<evidence type="ECO:0000313" key="3">
    <source>
        <dbReference type="EMBL" id="NFI23452.1"/>
    </source>
</evidence>
<protein>
    <submittedName>
        <fullName evidence="2">Uncharacterized protein</fullName>
    </submittedName>
</protein>
<gene>
    <name evidence="3" type="ORF">FC964_19285</name>
</gene>
<feature type="transmembrane region" description="Helical" evidence="1">
    <location>
        <begin position="12"/>
        <end position="29"/>
    </location>
</feature>
<reference evidence="3 4" key="2">
    <citation type="submission" date="2019-04" db="EMBL/GenBank/DDBJ databases">
        <title>Genome sequencing of Clostridium botulinum Groups I-IV and Clostridium butyricum.</title>
        <authorList>
            <person name="Brunt J."/>
            <person name="Van Vliet A.H.M."/>
            <person name="Stringer S.C."/>
            <person name="Carter A.T."/>
            <person name="Peck M.W."/>
        </authorList>
    </citation>
    <scope>NUCLEOTIDE SEQUENCE [LARGE SCALE GENOMIC DNA]</scope>
    <source>
        <strain evidence="3 4">IFR 15/034</strain>
    </source>
</reference>
<keyword evidence="1" id="KW-0472">Membrane</keyword>
<evidence type="ECO:0000313" key="4">
    <source>
        <dbReference type="Proteomes" id="UP000482543"/>
    </source>
</evidence>
<dbReference type="AlphaFoldDB" id="A0A077K020"/>
<dbReference type="EMBL" id="AB855771">
    <property type="protein sequence ID" value="BAP25536.1"/>
    <property type="molecule type" value="Genomic_DNA"/>
</dbReference>
<name>A0A077K020_CLOBO</name>
<sequence length="63" mass="7038">MSLKFNKHIAMILCWSFIFVVSVILLAKVSKSSQVISSTITLEASVIGMTDHILAIRTKKKMK</sequence>
<accession>A0A077K020</accession>